<protein>
    <submittedName>
        <fullName evidence="1">Uncharacterized protein</fullName>
    </submittedName>
</protein>
<dbReference type="AlphaFoldDB" id="A0A4Y2A128"/>
<proteinExistence type="predicted"/>
<evidence type="ECO:0000313" key="1">
    <source>
        <dbReference type="EMBL" id="GBL73501.1"/>
    </source>
</evidence>
<dbReference type="Proteomes" id="UP000499080">
    <property type="component" value="Unassembled WGS sequence"/>
</dbReference>
<evidence type="ECO:0000313" key="2">
    <source>
        <dbReference type="Proteomes" id="UP000499080"/>
    </source>
</evidence>
<comment type="caution">
    <text evidence="1">The sequence shown here is derived from an EMBL/GenBank/DDBJ whole genome shotgun (WGS) entry which is preliminary data.</text>
</comment>
<reference evidence="1 2" key="1">
    <citation type="journal article" date="2019" name="Sci. Rep.">
        <title>Orb-weaving spider Araneus ventricosus genome elucidates the spidroin gene catalogue.</title>
        <authorList>
            <person name="Kono N."/>
            <person name="Nakamura H."/>
            <person name="Ohtoshi R."/>
            <person name="Moran D.A.P."/>
            <person name="Shinohara A."/>
            <person name="Yoshida Y."/>
            <person name="Fujiwara M."/>
            <person name="Mori M."/>
            <person name="Tomita M."/>
            <person name="Arakawa K."/>
        </authorList>
    </citation>
    <scope>NUCLEOTIDE SEQUENCE [LARGE SCALE GENOMIC DNA]</scope>
</reference>
<gene>
    <name evidence="1" type="ORF">AVEN_159491_1</name>
</gene>
<keyword evidence="2" id="KW-1185">Reference proteome</keyword>
<name>A0A4Y2A128_ARAVE</name>
<sequence length="91" mass="9817">MSEKKELACVLAFKNFRKAPLLTTVVMEGFLLVEFWLDGEPASGKGLYAGPTTSAAVIISEGGVIMCRAGVLVEVAGSRVSDRLRTKKENR</sequence>
<accession>A0A4Y2A128</accession>
<organism evidence="1 2">
    <name type="scientific">Araneus ventricosus</name>
    <name type="common">Orbweaver spider</name>
    <name type="synonym">Epeira ventricosa</name>
    <dbReference type="NCBI Taxonomy" id="182803"/>
    <lineage>
        <taxon>Eukaryota</taxon>
        <taxon>Metazoa</taxon>
        <taxon>Ecdysozoa</taxon>
        <taxon>Arthropoda</taxon>
        <taxon>Chelicerata</taxon>
        <taxon>Arachnida</taxon>
        <taxon>Araneae</taxon>
        <taxon>Araneomorphae</taxon>
        <taxon>Entelegynae</taxon>
        <taxon>Araneoidea</taxon>
        <taxon>Araneidae</taxon>
        <taxon>Araneus</taxon>
    </lineage>
</organism>
<dbReference type="EMBL" id="BGPR01000003">
    <property type="protein sequence ID" value="GBL73501.1"/>
    <property type="molecule type" value="Genomic_DNA"/>
</dbReference>